<feature type="domain" description="N-acetyltransferase" evidence="1">
    <location>
        <begin position="12"/>
        <end position="176"/>
    </location>
</feature>
<comment type="caution">
    <text evidence="2">The sequence shown here is derived from an EMBL/GenBank/DDBJ whole genome shotgun (WGS) entry which is preliminary data.</text>
</comment>
<organism evidence="2 3">
    <name type="scientific">Phocaeicola vulgatus str. 3975 RP4</name>
    <dbReference type="NCBI Taxonomy" id="1339352"/>
    <lineage>
        <taxon>Bacteria</taxon>
        <taxon>Pseudomonadati</taxon>
        <taxon>Bacteroidota</taxon>
        <taxon>Bacteroidia</taxon>
        <taxon>Bacteroidales</taxon>
        <taxon>Bacteroidaceae</taxon>
        <taxon>Phocaeicola</taxon>
    </lineage>
</organism>
<dbReference type="InterPro" id="IPR016181">
    <property type="entry name" value="Acyl_CoA_acyltransferase"/>
</dbReference>
<evidence type="ECO:0000313" key="3">
    <source>
        <dbReference type="Proteomes" id="UP000027661"/>
    </source>
</evidence>
<gene>
    <name evidence="2" type="ORF">M099_2344</name>
</gene>
<dbReference type="PANTHER" id="PTHR43415">
    <property type="entry name" value="SPERMIDINE N(1)-ACETYLTRANSFERASE"/>
    <property type="match status" value="1"/>
</dbReference>
<proteinExistence type="predicted"/>
<dbReference type="Proteomes" id="UP000027661">
    <property type="component" value="Unassembled WGS sequence"/>
</dbReference>
<dbReference type="PANTHER" id="PTHR43415:SF3">
    <property type="entry name" value="GNAT-FAMILY ACETYLTRANSFERASE"/>
    <property type="match status" value="1"/>
</dbReference>
<name>A0A069SHY2_PHOVU</name>
<dbReference type="Gene3D" id="3.40.630.30">
    <property type="match status" value="1"/>
</dbReference>
<dbReference type="PATRIC" id="fig|1339352.3.peg.2252"/>
<dbReference type="AlphaFoldDB" id="A0A069SHY2"/>
<keyword evidence="2" id="KW-0808">Transferase</keyword>
<dbReference type="CDD" id="cd04301">
    <property type="entry name" value="NAT_SF"/>
    <property type="match status" value="1"/>
</dbReference>
<dbReference type="Pfam" id="PF13302">
    <property type="entry name" value="Acetyltransf_3"/>
    <property type="match status" value="1"/>
</dbReference>
<reference evidence="2 3" key="1">
    <citation type="submission" date="2014-04" db="EMBL/GenBank/DDBJ databases">
        <authorList>
            <person name="Sears C."/>
            <person name="Carroll K."/>
            <person name="Sack B.R."/>
            <person name="Qadri F."/>
            <person name="Myers L.L."/>
            <person name="Chung G.-T."/>
            <person name="Escheverria P."/>
            <person name="Fraser C.M."/>
            <person name="Sadzewicz L."/>
            <person name="Shefchek K.A."/>
            <person name="Tallon L."/>
            <person name="Das S.P."/>
            <person name="Daugherty S."/>
            <person name="Mongodin E.F."/>
        </authorList>
    </citation>
    <scope>NUCLEOTIDE SEQUENCE [LARGE SCALE GENOMIC DNA]</scope>
    <source>
        <strain evidence="2 3">3975 RP4</strain>
    </source>
</reference>
<dbReference type="PROSITE" id="PS51186">
    <property type="entry name" value="GNAT"/>
    <property type="match status" value="1"/>
</dbReference>
<evidence type="ECO:0000259" key="1">
    <source>
        <dbReference type="PROSITE" id="PS51186"/>
    </source>
</evidence>
<dbReference type="GO" id="GO:0016747">
    <property type="term" value="F:acyltransferase activity, transferring groups other than amino-acyl groups"/>
    <property type="evidence" value="ECO:0007669"/>
    <property type="project" value="InterPro"/>
</dbReference>
<dbReference type="InterPro" id="IPR000182">
    <property type="entry name" value="GNAT_dom"/>
</dbReference>
<accession>A0A069SHY2</accession>
<sequence>MMSDRHFQGNGIRLRAPEPEDLEVMFRFENATDVWEMSNTTGPYSRFQLKQYIEQTQNDLFADRQLRLMIENGNRQVVGIVDLCSFDPLHNRAEVGIMVDKSCRRQGIGRNALALLEEHCFRYLGIHQLFAYIAVENLPSRRLFAACGYKESAVLKEWAHTFGGGYTDVLVVQKLNLS</sequence>
<dbReference type="SUPFAM" id="SSF55729">
    <property type="entry name" value="Acyl-CoA N-acyltransferases (Nat)"/>
    <property type="match status" value="1"/>
</dbReference>
<protein>
    <submittedName>
        <fullName evidence="2">Acetyltransferase family protein</fullName>
    </submittedName>
</protein>
<dbReference type="RefSeq" id="WP_005846779.1">
    <property type="nucleotide sequence ID" value="NZ_JNHM01000028.1"/>
</dbReference>
<dbReference type="EMBL" id="JNHM01000028">
    <property type="protein sequence ID" value="KDS53918.1"/>
    <property type="molecule type" value="Genomic_DNA"/>
</dbReference>
<evidence type="ECO:0000313" key="2">
    <source>
        <dbReference type="EMBL" id="KDS53918.1"/>
    </source>
</evidence>